<comment type="caution">
    <text evidence="1">The sequence shown here is derived from an EMBL/GenBank/DDBJ whole genome shotgun (WGS) entry which is preliminary data.</text>
</comment>
<protein>
    <submittedName>
        <fullName evidence="1">Uncharacterized protein</fullName>
    </submittedName>
</protein>
<keyword evidence="2" id="KW-1185">Reference proteome</keyword>
<evidence type="ECO:0000313" key="1">
    <source>
        <dbReference type="EMBL" id="MFC6323206.1"/>
    </source>
</evidence>
<dbReference type="EMBL" id="JBHSSN010000013">
    <property type="protein sequence ID" value="MFC6323206.1"/>
    <property type="molecule type" value="Genomic_DNA"/>
</dbReference>
<gene>
    <name evidence="1" type="ORF">ACFP1F_05610</name>
</gene>
<organism evidence="1 2">
    <name type="scientific">Companilactobacillus baiquanensis</name>
    <dbReference type="NCBI Taxonomy" id="2486005"/>
    <lineage>
        <taxon>Bacteria</taxon>
        <taxon>Bacillati</taxon>
        <taxon>Bacillota</taxon>
        <taxon>Bacilli</taxon>
        <taxon>Lactobacillales</taxon>
        <taxon>Lactobacillaceae</taxon>
        <taxon>Companilactobacillus</taxon>
    </lineage>
</organism>
<accession>A0ABW1UU48</accession>
<sequence length="52" mass="6020">MKDKIEAVKGSKNSTNPWFTGKYDNYDFEAIKNELDFPIDNGYVVGKEILEF</sequence>
<reference evidence="2" key="1">
    <citation type="journal article" date="2019" name="Int. J. Syst. Evol. Microbiol.">
        <title>The Global Catalogue of Microorganisms (GCM) 10K type strain sequencing project: providing services to taxonomists for standard genome sequencing and annotation.</title>
        <authorList>
            <consortium name="The Broad Institute Genomics Platform"/>
            <consortium name="The Broad Institute Genome Sequencing Center for Infectious Disease"/>
            <person name="Wu L."/>
            <person name="Ma J."/>
        </authorList>
    </citation>
    <scope>NUCLEOTIDE SEQUENCE [LARGE SCALE GENOMIC DNA]</scope>
    <source>
        <strain evidence="2">CCM 8895</strain>
    </source>
</reference>
<proteinExistence type="predicted"/>
<dbReference type="Proteomes" id="UP001596186">
    <property type="component" value="Unassembled WGS sequence"/>
</dbReference>
<dbReference type="RefSeq" id="WP_164507753.1">
    <property type="nucleotide sequence ID" value="NZ_JBHSSN010000013.1"/>
</dbReference>
<name>A0ABW1UU48_9LACO</name>
<evidence type="ECO:0000313" key="2">
    <source>
        <dbReference type="Proteomes" id="UP001596186"/>
    </source>
</evidence>